<evidence type="ECO:0000313" key="2">
    <source>
        <dbReference type="Proteomes" id="UP000218505"/>
    </source>
</evidence>
<gene>
    <name evidence="1" type="ORF">CNX65_09570</name>
</gene>
<proteinExistence type="predicted"/>
<evidence type="ECO:0008006" key="3">
    <source>
        <dbReference type="Google" id="ProtNLM"/>
    </source>
</evidence>
<dbReference type="Proteomes" id="UP000218505">
    <property type="component" value="Chromosome"/>
</dbReference>
<dbReference type="AlphaFoldDB" id="A0A290ZGC0"/>
<evidence type="ECO:0000313" key="1">
    <source>
        <dbReference type="EMBL" id="ATE58080.1"/>
    </source>
</evidence>
<protein>
    <recommendedName>
        <fullName evidence="3">Immunity protein Imm1</fullName>
    </recommendedName>
</protein>
<sequence length="132" mass="14088">MLRSAGAVPVSPWTLDGRPVVADEVGELLRGRIAAGALETWLASDGGRSLAVVGNGERAMVLLLEHEGDPGEHAVDPGADPDDWSDGFELANGQSDEYPDVDTVPVDEALRIVEHVVRLGSWPPDAQWVVDR</sequence>
<keyword evidence="2" id="KW-1185">Reference proteome</keyword>
<dbReference type="KEGG" id="apre:CNX65_09570"/>
<dbReference type="EMBL" id="CP023445">
    <property type="protein sequence ID" value="ATE58080.1"/>
    <property type="molecule type" value="Genomic_DNA"/>
</dbReference>
<name>A0A290ZGC0_9PSEU</name>
<reference evidence="1" key="1">
    <citation type="submission" date="2017-09" db="EMBL/GenBank/DDBJ databases">
        <title>Complete Genome Sequence of ansamitocin-producing Bacterium Actinosynnema pretiosum X47.</title>
        <authorList>
            <person name="Cao G."/>
            <person name="Zong G."/>
            <person name="Zhong C."/>
            <person name="Fu J."/>
        </authorList>
    </citation>
    <scope>NUCLEOTIDE SEQUENCE [LARGE SCALE GENOMIC DNA]</scope>
    <source>
        <strain evidence="1">X47</strain>
    </source>
</reference>
<accession>A0A290ZGC0</accession>
<organism evidence="1 2">
    <name type="scientific">Actinosynnema pretiosum</name>
    <dbReference type="NCBI Taxonomy" id="42197"/>
    <lineage>
        <taxon>Bacteria</taxon>
        <taxon>Bacillati</taxon>
        <taxon>Actinomycetota</taxon>
        <taxon>Actinomycetes</taxon>
        <taxon>Pseudonocardiales</taxon>
        <taxon>Pseudonocardiaceae</taxon>
        <taxon>Actinosynnema</taxon>
    </lineage>
</organism>